<dbReference type="CDD" id="cd04604">
    <property type="entry name" value="CBS_pair_SIS_assoc"/>
    <property type="match status" value="1"/>
</dbReference>
<dbReference type="GO" id="GO:0097367">
    <property type="term" value="F:carbohydrate derivative binding"/>
    <property type="evidence" value="ECO:0007669"/>
    <property type="project" value="InterPro"/>
</dbReference>
<dbReference type="EMBL" id="CP048685">
    <property type="protein sequence ID" value="QPJ63587.1"/>
    <property type="molecule type" value="Genomic_DNA"/>
</dbReference>
<evidence type="ECO:0000256" key="5">
    <source>
        <dbReference type="PIRSR" id="PIRSR004692-2"/>
    </source>
</evidence>
<feature type="domain" description="CBS" evidence="8">
    <location>
        <begin position="218"/>
        <end position="276"/>
    </location>
</feature>
<dbReference type="GO" id="GO:0019146">
    <property type="term" value="F:arabinose-5-phosphate isomerase activity"/>
    <property type="evidence" value="ECO:0007669"/>
    <property type="project" value="UniProtKB-ARBA"/>
</dbReference>
<evidence type="ECO:0000259" key="8">
    <source>
        <dbReference type="PROSITE" id="PS51371"/>
    </source>
</evidence>
<evidence type="ECO:0000256" key="6">
    <source>
        <dbReference type="PIRSR" id="PIRSR004692-3"/>
    </source>
</evidence>
<sequence length="336" mass="36317">MTQTAKKIQQDSPDFKLLEAGRKALEIESQALDDMRKRLDSSFISLVNHLDQLVSQSRNLVITGIGKSGLVGTKIAATFSSIGLPTIFLHAAEASHGDLGVLKQNDTLLMISNSGETEELLKLLPAINRRKCTLIAMTGAPESTLGRRAQLVLDVSVQEEACSLNLVPTASTTATMAMGDALAMALLAKRGFRPEDFAQFHPGGSLGRKLLTTVEDLMHSGNEIPTVPADAGFFCVLDEMSSKRLGATLVTDTNRQILGIITDGDIRRLIEKKTDTTQLKASGFMKPSPRHIDKNELAAKALQKMEEHQITSLVVSPDGINLDGFLHLHDLLKAGL</sequence>
<name>A0A7T0BZ58_9BACT</name>
<feature type="binding site" evidence="5">
    <location>
        <position position="90"/>
    </location>
    <ligand>
        <name>Zn(2+)</name>
        <dbReference type="ChEBI" id="CHEBI:29105"/>
    </ligand>
</feature>
<keyword evidence="2" id="KW-0677">Repeat</keyword>
<dbReference type="SMART" id="SM00116">
    <property type="entry name" value="CBS"/>
    <property type="match status" value="2"/>
</dbReference>
<protein>
    <submittedName>
        <fullName evidence="10">KpsF/GutQ family sugar-phosphate isomerase</fullName>
    </submittedName>
</protein>
<keyword evidence="3 7" id="KW-0129">CBS domain</keyword>
<dbReference type="NCBIfam" id="TIGR00393">
    <property type="entry name" value="kpsF"/>
    <property type="match status" value="1"/>
</dbReference>
<dbReference type="KEGG" id="nli:G3M70_17565"/>
<feature type="site" description="Catalytically relevant" evidence="6">
    <location>
        <position position="119"/>
    </location>
</feature>
<dbReference type="GO" id="GO:0046872">
    <property type="term" value="F:metal ion binding"/>
    <property type="evidence" value="ECO:0007669"/>
    <property type="project" value="UniProtKB-KW"/>
</dbReference>
<dbReference type="CDD" id="cd05014">
    <property type="entry name" value="SIS_Kpsf"/>
    <property type="match status" value="1"/>
</dbReference>
<dbReference type="PANTHER" id="PTHR42745">
    <property type="match status" value="1"/>
</dbReference>
<gene>
    <name evidence="10" type="ORF">G3M70_17565</name>
</gene>
<feature type="domain" description="CBS" evidence="8">
    <location>
        <begin position="285"/>
        <end position="336"/>
    </location>
</feature>
<feature type="site" description="Catalytically relevant" evidence="6">
    <location>
        <position position="160"/>
    </location>
</feature>
<dbReference type="InterPro" id="IPR050986">
    <property type="entry name" value="GutQ/KpsF_isomerases"/>
</dbReference>
<keyword evidence="5" id="KW-0862">Zinc</keyword>
<dbReference type="Gene3D" id="3.40.50.10490">
    <property type="entry name" value="Glucose-6-phosphate isomerase like protein, domain 1"/>
    <property type="match status" value="1"/>
</dbReference>
<evidence type="ECO:0000256" key="7">
    <source>
        <dbReference type="PROSITE-ProRule" id="PRU00703"/>
    </source>
</evidence>
<dbReference type="GO" id="GO:1901135">
    <property type="term" value="P:carbohydrate derivative metabolic process"/>
    <property type="evidence" value="ECO:0007669"/>
    <property type="project" value="InterPro"/>
</dbReference>
<dbReference type="InterPro" id="IPR001347">
    <property type="entry name" value="SIS_dom"/>
</dbReference>
<feature type="domain" description="SIS" evidence="9">
    <location>
        <begin position="50"/>
        <end position="192"/>
    </location>
</feature>
<dbReference type="PANTHER" id="PTHR42745:SF1">
    <property type="entry name" value="ARABINOSE 5-PHOSPHATE ISOMERASE KDSD"/>
    <property type="match status" value="1"/>
</dbReference>
<dbReference type="Gene3D" id="3.10.580.10">
    <property type="entry name" value="CBS-domain"/>
    <property type="match status" value="1"/>
</dbReference>
<dbReference type="PROSITE" id="PS51371">
    <property type="entry name" value="CBS"/>
    <property type="match status" value="2"/>
</dbReference>
<dbReference type="FunFam" id="3.40.50.10490:FF:000011">
    <property type="entry name" value="Arabinose 5-phosphate isomerase"/>
    <property type="match status" value="1"/>
</dbReference>
<evidence type="ECO:0000256" key="1">
    <source>
        <dbReference type="ARBA" id="ARBA00008165"/>
    </source>
</evidence>
<dbReference type="InterPro" id="IPR000644">
    <property type="entry name" value="CBS_dom"/>
</dbReference>
<dbReference type="InterPro" id="IPR004800">
    <property type="entry name" value="KdsD/KpsF-type"/>
</dbReference>
<evidence type="ECO:0000256" key="4">
    <source>
        <dbReference type="PIRNR" id="PIRNR004692"/>
    </source>
</evidence>
<reference evidence="10 11" key="1">
    <citation type="submission" date="2020-02" db="EMBL/GenBank/DDBJ databases">
        <title>Genomic and physiological characterization of two novel Nitrospinaceae genera.</title>
        <authorList>
            <person name="Mueller A.J."/>
            <person name="Jung M.-Y."/>
            <person name="Strachan C.R."/>
            <person name="Herbold C.W."/>
            <person name="Kirkegaard R.H."/>
            <person name="Daims H."/>
        </authorList>
    </citation>
    <scope>NUCLEOTIDE SEQUENCE [LARGE SCALE GENOMIC DNA]</scope>
    <source>
        <strain evidence="10">EB</strain>
    </source>
</reference>
<dbReference type="Pfam" id="PF01380">
    <property type="entry name" value="SIS"/>
    <property type="match status" value="1"/>
</dbReference>
<feature type="site" description="Catalytically relevant" evidence="6">
    <location>
        <position position="201"/>
    </location>
</feature>
<evidence type="ECO:0000313" key="11">
    <source>
        <dbReference type="Proteomes" id="UP000594688"/>
    </source>
</evidence>
<comment type="similarity">
    <text evidence="1 4">Belongs to the SIS family. GutQ/KpsF subfamily.</text>
</comment>
<dbReference type="SUPFAM" id="SSF53697">
    <property type="entry name" value="SIS domain"/>
    <property type="match status" value="1"/>
</dbReference>
<dbReference type="GO" id="GO:0005975">
    <property type="term" value="P:carbohydrate metabolic process"/>
    <property type="evidence" value="ECO:0007669"/>
    <property type="project" value="InterPro"/>
</dbReference>
<dbReference type="Proteomes" id="UP000594688">
    <property type="component" value="Chromosome"/>
</dbReference>
<keyword evidence="5" id="KW-0479">Metal-binding</keyword>
<organism evidence="10 11">
    <name type="scientific">Candidatus Nitronauta litoralis</name>
    <dbReference type="NCBI Taxonomy" id="2705533"/>
    <lineage>
        <taxon>Bacteria</taxon>
        <taxon>Pseudomonadati</taxon>
        <taxon>Nitrospinota/Tectimicrobiota group</taxon>
        <taxon>Nitrospinota</taxon>
        <taxon>Nitrospinia</taxon>
        <taxon>Nitrospinales</taxon>
        <taxon>Nitrospinaceae</taxon>
        <taxon>Candidatus Nitronauta</taxon>
    </lineage>
</organism>
<feature type="site" description="Catalytically relevant" evidence="6">
    <location>
        <position position="67"/>
    </location>
</feature>
<evidence type="ECO:0000256" key="2">
    <source>
        <dbReference type="ARBA" id="ARBA00022737"/>
    </source>
</evidence>
<dbReference type="InterPro" id="IPR046342">
    <property type="entry name" value="CBS_dom_sf"/>
</dbReference>
<dbReference type="AlphaFoldDB" id="A0A7T0BZ58"/>
<evidence type="ECO:0000259" key="9">
    <source>
        <dbReference type="PROSITE" id="PS51464"/>
    </source>
</evidence>
<dbReference type="PIRSF" id="PIRSF004692">
    <property type="entry name" value="KdsD_KpsF"/>
    <property type="match status" value="1"/>
</dbReference>
<evidence type="ECO:0000313" key="10">
    <source>
        <dbReference type="EMBL" id="QPJ63587.1"/>
    </source>
</evidence>
<dbReference type="InterPro" id="IPR035474">
    <property type="entry name" value="SIS_Kpsf"/>
</dbReference>
<evidence type="ECO:0000256" key="3">
    <source>
        <dbReference type="ARBA" id="ARBA00023122"/>
    </source>
</evidence>
<accession>A0A7T0BZ58</accession>
<keyword evidence="10" id="KW-0413">Isomerase</keyword>
<dbReference type="Pfam" id="PF00571">
    <property type="entry name" value="CBS"/>
    <property type="match status" value="2"/>
</dbReference>
<dbReference type="InterPro" id="IPR046348">
    <property type="entry name" value="SIS_dom_sf"/>
</dbReference>
<dbReference type="PROSITE" id="PS51464">
    <property type="entry name" value="SIS"/>
    <property type="match status" value="1"/>
</dbReference>
<proteinExistence type="inferred from homology"/>